<dbReference type="EMBL" id="DVNH01000002">
    <property type="protein sequence ID" value="HIU51023.1"/>
    <property type="molecule type" value="Genomic_DNA"/>
</dbReference>
<dbReference type="GO" id="GO:0016787">
    <property type="term" value="F:hydrolase activity"/>
    <property type="evidence" value="ECO:0007669"/>
    <property type="project" value="UniProtKB-KW"/>
</dbReference>
<evidence type="ECO:0000256" key="3">
    <source>
        <dbReference type="SAM" id="Phobius"/>
    </source>
</evidence>
<dbReference type="NCBIfam" id="TIGR01076">
    <property type="entry name" value="sortase_fam"/>
    <property type="match status" value="1"/>
</dbReference>
<protein>
    <submittedName>
        <fullName evidence="4">Sortase</fullName>
    </submittedName>
</protein>
<reference evidence="4" key="2">
    <citation type="journal article" date="2021" name="PeerJ">
        <title>Extensive microbial diversity within the chicken gut microbiome revealed by metagenomics and culture.</title>
        <authorList>
            <person name="Gilroy R."/>
            <person name="Ravi A."/>
            <person name="Getino M."/>
            <person name="Pursley I."/>
            <person name="Horton D.L."/>
            <person name="Alikhan N.F."/>
            <person name="Baker D."/>
            <person name="Gharbi K."/>
            <person name="Hall N."/>
            <person name="Watson M."/>
            <person name="Adriaenssens E.M."/>
            <person name="Foster-Nyarko E."/>
            <person name="Jarju S."/>
            <person name="Secka A."/>
            <person name="Antonio M."/>
            <person name="Oren A."/>
            <person name="Chaudhuri R.R."/>
            <person name="La Ragione R."/>
            <person name="Hildebrand F."/>
            <person name="Pallen M.J."/>
        </authorList>
    </citation>
    <scope>NUCLEOTIDE SEQUENCE</scope>
    <source>
        <strain evidence="4">CHK195-15760</strain>
    </source>
</reference>
<dbReference type="Proteomes" id="UP000824093">
    <property type="component" value="Unassembled WGS sequence"/>
</dbReference>
<keyword evidence="3" id="KW-0472">Membrane</keyword>
<proteinExistence type="predicted"/>
<feature type="active site" description="Acyl-thioester intermediate" evidence="2">
    <location>
        <position position="206"/>
    </location>
</feature>
<keyword evidence="3" id="KW-0812">Transmembrane</keyword>
<accession>A0A9D1S951</accession>
<evidence type="ECO:0000313" key="5">
    <source>
        <dbReference type="Proteomes" id="UP000824093"/>
    </source>
</evidence>
<keyword evidence="3" id="KW-1133">Transmembrane helix</keyword>
<gene>
    <name evidence="4" type="ORF">IAB70_00085</name>
</gene>
<evidence type="ECO:0000256" key="1">
    <source>
        <dbReference type="ARBA" id="ARBA00022801"/>
    </source>
</evidence>
<dbReference type="Gene3D" id="2.40.260.10">
    <property type="entry name" value="Sortase"/>
    <property type="match status" value="1"/>
</dbReference>
<dbReference type="InterPro" id="IPR023365">
    <property type="entry name" value="Sortase_dom-sf"/>
</dbReference>
<organism evidence="4 5">
    <name type="scientific">Candidatus Merdicola faecigallinarum</name>
    <dbReference type="NCBI Taxonomy" id="2840862"/>
    <lineage>
        <taxon>Bacteria</taxon>
        <taxon>Bacillati</taxon>
        <taxon>Bacillota</taxon>
        <taxon>Clostridia</taxon>
        <taxon>Candidatus Merdicola</taxon>
    </lineage>
</organism>
<comment type="caution">
    <text evidence="4">The sequence shown here is derived from an EMBL/GenBank/DDBJ whole genome shotgun (WGS) entry which is preliminary data.</text>
</comment>
<evidence type="ECO:0000256" key="2">
    <source>
        <dbReference type="PIRSR" id="PIRSR605754-1"/>
    </source>
</evidence>
<dbReference type="CDD" id="cd00004">
    <property type="entry name" value="Sortase"/>
    <property type="match status" value="1"/>
</dbReference>
<feature type="active site" description="Proton donor/acceptor" evidence="2">
    <location>
        <position position="143"/>
    </location>
</feature>
<dbReference type="SUPFAM" id="SSF63817">
    <property type="entry name" value="Sortase"/>
    <property type="match status" value="1"/>
</dbReference>
<dbReference type="InterPro" id="IPR005754">
    <property type="entry name" value="Sortase"/>
</dbReference>
<dbReference type="Pfam" id="PF04203">
    <property type="entry name" value="Sortase"/>
    <property type="match status" value="1"/>
</dbReference>
<dbReference type="AlphaFoldDB" id="A0A9D1S951"/>
<name>A0A9D1S951_9FIRM</name>
<evidence type="ECO:0000313" key="4">
    <source>
        <dbReference type="EMBL" id="HIU51023.1"/>
    </source>
</evidence>
<feature type="transmembrane region" description="Helical" evidence="3">
    <location>
        <begin position="12"/>
        <end position="34"/>
    </location>
</feature>
<sequence>MFADSKYSKVLTVLLIIAIVAIVGLLGFFGYSMYREYFTEEDAEKFVANYNNEEGENTPKQDLSNVTNPLNEINSVDMNAIAGSEEKEYTFKGYPVCGTIEIPKTEISYPIISELSNGAIKVAVARQLGPGPNQPGNTVIAGHNYKNNLFFSNNKKLEIGDEIYITDNSKNKVKYTIYNKYETTAEDTDYMQRDTQGAMEISLTTCTDDSKGRLVIWAKAE</sequence>
<keyword evidence="1" id="KW-0378">Hydrolase</keyword>
<reference evidence="4" key="1">
    <citation type="submission" date="2020-10" db="EMBL/GenBank/DDBJ databases">
        <authorList>
            <person name="Gilroy R."/>
        </authorList>
    </citation>
    <scope>NUCLEOTIDE SEQUENCE</scope>
    <source>
        <strain evidence="4">CHK195-15760</strain>
    </source>
</reference>